<feature type="domain" description="Protein kinase" evidence="1">
    <location>
        <begin position="94"/>
        <end position="383"/>
    </location>
</feature>
<name>A0A8K0UTI4_9AGAR</name>
<comment type="caution">
    <text evidence="2">The sequence shown here is derived from an EMBL/GenBank/DDBJ whole genome shotgun (WGS) entry which is preliminary data.</text>
</comment>
<dbReference type="EMBL" id="JAEVFJ010000008">
    <property type="protein sequence ID" value="KAH8103002.1"/>
    <property type="molecule type" value="Genomic_DNA"/>
</dbReference>
<dbReference type="PROSITE" id="PS50011">
    <property type="entry name" value="PROTEIN_KINASE_DOM"/>
    <property type="match status" value="1"/>
</dbReference>
<keyword evidence="2" id="KW-0808">Transferase</keyword>
<dbReference type="Gene3D" id="1.10.510.10">
    <property type="entry name" value="Transferase(Phosphotransferase) domain 1"/>
    <property type="match status" value="1"/>
</dbReference>
<dbReference type="SUPFAM" id="SSF56112">
    <property type="entry name" value="Protein kinase-like (PK-like)"/>
    <property type="match status" value="1"/>
</dbReference>
<evidence type="ECO:0000313" key="3">
    <source>
        <dbReference type="Proteomes" id="UP000813824"/>
    </source>
</evidence>
<keyword evidence="3" id="KW-1185">Reference proteome</keyword>
<protein>
    <submittedName>
        <fullName evidence="2">Kinase-like domain-containing protein</fullName>
    </submittedName>
</protein>
<gene>
    <name evidence="2" type="ORF">BXZ70DRAFT_927631</name>
</gene>
<organism evidence="2 3">
    <name type="scientific">Cristinia sonorae</name>
    <dbReference type="NCBI Taxonomy" id="1940300"/>
    <lineage>
        <taxon>Eukaryota</taxon>
        <taxon>Fungi</taxon>
        <taxon>Dikarya</taxon>
        <taxon>Basidiomycota</taxon>
        <taxon>Agaricomycotina</taxon>
        <taxon>Agaricomycetes</taxon>
        <taxon>Agaricomycetidae</taxon>
        <taxon>Agaricales</taxon>
        <taxon>Pleurotineae</taxon>
        <taxon>Stephanosporaceae</taxon>
        <taxon>Cristinia</taxon>
    </lineage>
</organism>
<sequence length="574" mass="65237">MILSQGDIQRYIESASSRTNENELPPLPATDRPEEAARMVLDEIWKVLDSPILPVAATGPSFYSYRNQLRRLSVRMAIVYNTLPTLLFLRGVTCHDIKPRAEGGFADVFCGTYNTVKVGLKRLRAFVMMSDLQRQNIKIAFYRESLLWKNLRHEHVLPFLGVAEDVFPEALCMVIPWTDNGNLRQYIYAQTQQEVLTDDNFASTVNIWLYQTALGLDYLHGEGIVHGDLHAGNILVDGTGRVRLTDFGMSLISEATPYNYGSLHGGGAVLWSAPELFHPEQFGMESSRPTFQSDMYAFGCVIIELYTGQVPFASLDWRQVIMRVVSGKRPPRPSPPLAKPISDELWSLTTACWHHTPATRPTASTVAHWMECILKGVNSNLFFEQRIENLRQAVNDRINAAQSTPLCNWLLQALDRTIDFYRTGPRERATWVLALDKEYPEGAFRVNDESGMESEFFTRACLDHEQFFADSPVIAPGTTDKSGAIIYGYSSVHHASLYEILVTSSKHVRWRDEEDVHHLDDVVSHAKDRDRVTRVFVDGLDKWHLECAAWRDMEILVHMGSRPRREVLCYHDTA</sequence>
<dbReference type="InterPro" id="IPR001245">
    <property type="entry name" value="Ser-Thr/Tyr_kinase_cat_dom"/>
</dbReference>
<reference evidence="2" key="1">
    <citation type="journal article" date="2021" name="New Phytol.">
        <title>Evolutionary innovations through gain and loss of genes in the ectomycorrhizal Boletales.</title>
        <authorList>
            <person name="Wu G."/>
            <person name="Miyauchi S."/>
            <person name="Morin E."/>
            <person name="Kuo A."/>
            <person name="Drula E."/>
            <person name="Varga T."/>
            <person name="Kohler A."/>
            <person name="Feng B."/>
            <person name="Cao Y."/>
            <person name="Lipzen A."/>
            <person name="Daum C."/>
            <person name="Hundley H."/>
            <person name="Pangilinan J."/>
            <person name="Johnson J."/>
            <person name="Barry K."/>
            <person name="LaButti K."/>
            <person name="Ng V."/>
            <person name="Ahrendt S."/>
            <person name="Min B."/>
            <person name="Choi I.G."/>
            <person name="Park H."/>
            <person name="Plett J.M."/>
            <person name="Magnuson J."/>
            <person name="Spatafora J.W."/>
            <person name="Nagy L.G."/>
            <person name="Henrissat B."/>
            <person name="Grigoriev I.V."/>
            <person name="Yang Z.L."/>
            <person name="Xu J."/>
            <person name="Martin F.M."/>
        </authorList>
    </citation>
    <scope>NUCLEOTIDE SEQUENCE</scope>
    <source>
        <strain evidence="2">KKN 215</strain>
    </source>
</reference>
<dbReference type="Proteomes" id="UP000813824">
    <property type="component" value="Unassembled WGS sequence"/>
</dbReference>
<dbReference type="GO" id="GO:0004674">
    <property type="term" value="F:protein serine/threonine kinase activity"/>
    <property type="evidence" value="ECO:0007669"/>
    <property type="project" value="TreeGrafter"/>
</dbReference>
<dbReference type="InterPro" id="IPR011009">
    <property type="entry name" value="Kinase-like_dom_sf"/>
</dbReference>
<dbReference type="Pfam" id="PF07714">
    <property type="entry name" value="PK_Tyr_Ser-Thr"/>
    <property type="match status" value="1"/>
</dbReference>
<dbReference type="InterPro" id="IPR051681">
    <property type="entry name" value="Ser/Thr_Kinases-Pseudokinases"/>
</dbReference>
<dbReference type="PANTHER" id="PTHR44329:SF214">
    <property type="entry name" value="PROTEIN KINASE DOMAIN-CONTAINING PROTEIN"/>
    <property type="match status" value="1"/>
</dbReference>
<dbReference type="InterPro" id="IPR000719">
    <property type="entry name" value="Prot_kinase_dom"/>
</dbReference>
<dbReference type="PANTHER" id="PTHR44329">
    <property type="entry name" value="SERINE/THREONINE-PROTEIN KINASE TNNI3K-RELATED"/>
    <property type="match status" value="1"/>
</dbReference>
<dbReference type="OrthoDB" id="346907at2759"/>
<keyword evidence="2" id="KW-0418">Kinase</keyword>
<evidence type="ECO:0000259" key="1">
    <source>
        <dbReference type="PROSITE" id="PS50011"/>
    </source>
</evidence>
<dbReference type="GO" id="GO:0005524">
    <property type="term" value="F:ATP binding"/>
    <property type="evidence" value="ECO:0007669"/>
    <property type="project" value="InterPro"/>
</dbReference>
<evidence type="ECO:0000313" key="2">
    <source>
        <dbReference type="EMBL" id="KAH8103002.1"/>
    </source>
</evidence>
<proteinExistence type="predicted"/>
<dbReference type="AlphaFoldDB" id="A0A8K0UTI4"/>
<accession>A0A8K0UTI4</accession>